<keyword evidence="2" id="KW-1185">Reference proteome</keyword>
<gene>
    <name evidence="1" type="ORF">VIBC2010_00605</name>
</gene>
<evidence type="ECO:0000313" key="1">
    <source>
        <dbReference type="EMBL" id="EFP98091.1"/>
    </source>
</evidence>
<organism evidence="1 2">
    <name type="scientific">Vibrio caribbeanicus ATCC BAA-2122</name>
    <dbReference type="NCBI Taxonomy" id="796620"/>
    <lineage>
        <taxon>Bacteria</taxon>
        <taxon>Pseudomonadati</taxon>
        <taxon>Pseudomonadota</taxon>
        <taxon>Gammaproteobacteria</taxon>
        <taxon>Vibrionales</taxon>
        <taxon>Vibrionaceae</taxon>
        <taxon>Vibrio</taxon>
    </lineage>
</organism>
<name>E3BFT4_9VIBR</name>
<evidence type="ECO:0000313" key="2">
    <source>
        <dbReference type="Proteomes" id="UP000002943"/>
    </source>
</evidence>
<dbReference type="EMBL" id="AEIU01000023">
    <property type="protein sequence ID" value="EFP98091.1"/>
    <property type="molecule type" value="Genomic_DNA"/>
</dbReference>
<protein>
    <recommendedName>
        <fullName evidence="3">YcxB-like protein domain-containing protein</fullName>
    </recommendedName>
</protein>
<reference evidence="1 2" key="1">
    <citation type="journal article" date="2012" name="Int. J. Syst. Evol. Microbiol.">
        <title>Vibrio caribbeanicus sp. nov., isolated from the marine sponge Scleritoderma cyanea.</title>
        <authorList>
            <person name="Hoffmann M."/>
            <person name="Monday S.R."/>
            <person name="Allard M.W."/>
            <person name="Strain E.A."/>
            <person name="Whittaker P."/>
            <person name="Naum M."/>
            <person name="McCarthy P.J."/>
            <person name="Lopez J.V."/>
            <person name="Fischer M."/>
            <person name="Brown E.W."/>
        </authorList>
    </citation>
    <scope>NUCLEOTIDE SEQUENCE [LARGE SCALE GENOMIC DNA]</scope>
    <source>
        <strain evidence="1 2">ATCC BAA-2122</strain>
    </source>
</reference>
<proteinExistence type="predicted"/>
<dbReference type="AlphaFoldDB" id="E3BFT4"/>
<comment type="caution">
    <text evidence="1">The sequence shown here is derived from an EMBL/GenBank/DDBJ whole genome shotgun (WGS) entry which is preliminary data.</text>
</comment>
<evidence type="ECO:0008006" key="3">
    <source>
        <dbReference type="Google" id="ProtNLM"/>
    </source>
</evidence>
<accession>E3BFT4</accession>
<dbReference type="Proteomes" id="UP000002943">
    <property type="component" value="Unassembled WGS sequence"/>
</dbReference>
<sequence>MGVLLSNIPLVASLVLLSLCVVQLIGSEILIKPLHGGVIFGAEQELYTENKKYKVKKIFFSARSIALIIVCDGDKLILWRDSITERDYRRLICFLRGSYD</sequence>